<dbReference type="Pfam" id="PF13466">
    <property type="entry name" value="STAS_2"/>
    <property type="match status" value="1"/>
</dbReference>
<comment type="caution">
    <text evidence="3">The sequence shown here is derived from an EMBL/GenBank/DDBJ whole genome shotgun (WGS) entry which is preliminary data.</text>
</comment>
<organism evidence="3 4">
    <name type="scientific">Micromonospora fluostatini</name>
    <dbReference type="NCBI Taxonomy" id="1629071"/>
    <lineage>
        <taxon>Bacteria</taxon>
        <taxon>Bacillati</taxon>
        <taxon>Actinomycetota</taxon>
        <taxon>Actinomycetes</taxon>
        <taxon>Micromonosporales</taxon>
        <taxon>Micromonosporaceae</taxon>
        <taxon>Micromonospora</taxon>
    </lineage>
</organism>
<feature type="region of interest" description="Disordered" evidence="1">
    <location>
        <begin position="18"/>
        <end position="42"/>
    </location>
</feature>
<dbReference type="Proteomes" id="UP000295626">
    <property type="component" value="Unassembled WGS sequence"/>
</dbReference>
<keyword evidence="4" id="KW-1185">Reference proteome</keyword>
<dbReference type="SUPFAM" id="SSF52091">
    <property type="entry name" value="SpoIIaa-like"/>
    <property type="match status" value="1"/>
</dbReference>
<accession>A0ABY2DLB4</accession>
<dbReference type="EMBL" id="SMKE01000196">
    <property type="protein sequence ID" value="TDB98583.1"/>
    <property type="molecule type" value="Genomic_DNA"/>
</dbReference>
<sequence length="165" mass="17408">MEPSYFRVTAATCLPQARRSRRAEPSVGGAMSGRYEAGGPPAQPPATELVEVALTEPLDRVAVAELGAVLDRVLGLRPARLVIDLAGCGHVDAAGIALLLDAHRRMWSFGGRLVLRSPSPRLRRLFQVARVDQVLYVVPAQPVPGDACGVADPGTVVGSRAESHG</sequence>
<protein>
    <submittedName>
        <fullName evidence="3">Anti-sigma factor antagonist</fullName>
    </submittedName>
</protein>
<name>A0ABY2DLB4_9ACTN</name>
<evidence type="ECO:0000313" key="3">
    <source>
        <dbReference type="EMBL" id="TDB98583.1"/>
    </source>
</evidence>
<dbReference type="CDD" id="cd07043">
    <property type="entry name" value="STAS_anti-anti-sigma_factors"/>
    <property type="match status" value="1"/>
</dbReference>
<evidence type="ECO:0000256" key="1">
    <source>
        <dbReference type="SAM" id="MobiDB-lite"/>
    </source>
</evidence>
<proteinExistence type="predicted"/>
<evidence type="ECO:0000313" key="4">
    <source>
        <dbReference type="Proteomes" id="UP000295626"/>
    </source>
</evidence>
<dbReference type="Gene3D" id="3.30.750.24">
    <property type="entry name" value="STAS domain"/>
    <property type="match status" value="1"/>
</dbReference>
<gene>
    <name evidence="3" type="ORF">E1091_07600</name>
</gene>
<dbReference type="InterPro" id="IPR002645">
    <property type="entry name" value="STAS_dom"/>
</dbReference>
<reference evidence="3 4" key="1">
    <citation type="submission" date="2019-02" db="EMBL/GenBank/DDBJ databases">
        <title>Draft genome sequences of novel Actinobacteria.</title>
        <authorList>
            <person name="Sahin N."/>
            <person name="Ay H."/>
            <person name="Saygin H."/>
        </authorList>
    </citation>
    <scope>NUCLEOTIDE SEQUENCE [LARGE SCALE GENOMIC DNA]</scope>
    <source>
        <strain evidence="3 4">JCM 30529</strain>
    </source>
</reference>
<feature type="domain" description="STAS" evidence="2">
    <location>
        <begin position="52"/>
        <end position="151"/>
    </location>
</feature>
<dbReference type="InterPro" id="IPR058548">
    <property type="entry name" value="MlaB-like_STAS"/>
</dbReference>
<dbReference type="PROSITE" id="PS50801">
    <property type="entry name" value="STAS"/>
    <property type="match status" value="1"/>
</dbReference>
<evidence type="ECO:0000259" key="2">
    <source>
        <dbReference type="PROSITE" id="PS50801"/>
    </source>
</evidence>
<dbReference type="InterPro" id="IPR036513">
    <property type="entry name" value="STAS_dom_sf"/>
</dbReference>